<reference evidence="1 2" key="1">
    <citation type="submission" date="2014-01" db="EMBL/GenBank/DDBJ databases">
        <title>Roseivivax isoporae LMG 25204 Genome Sequencing.</title>
        <authorList>
            <person name="Lai Q."/>
            <person name="Li G."/>
            <person name="Shao Z."/>
        </authorList>
    </citation>
    <scope>NUCLEOTIDE SEQUENCE [LARGE SCALE GENOMIC DNA]</scope>
    <source>
        <strain evidence="1 2">LMG 25204</strain>
    </source>
</reference>
<accession>X7F3I1</accession>
<comment type="caution">
    <text evidence="1">The sequence shown here is derived from an EMBL/GenBank/DDBJ whole genome shotgun (WGS) entry which is preliminary data.</text>
</comment>
<sequence length="34" mass="3619">MLVVSVTKASLAEGFATFLSIHDVVDIQATAPMR</sequence>
<organism evidence="1 2">
    <name type="scientific">Roseivivax isoporae LMG 25204</name>
    <dbReference type="NCBI Taxonomy" id="1449351"/>
    <lineage>
        <taxon>Bacteria</taxon>
        <taxon>Pseudomonadati</taxon>
        <taxon>Pseudomonadota</taxon>
        <taxon>Alphaproteobacteria</taxon>
        <taxon>Rhodobacterales</taxon>
        <taxon>Roseobacteraceae</taxon>
        <taxon>Roseivivax</taxon>
    </lineage>
</organism>
<proteinExistence type="predicted"/>
<gene>
    <name evidence="1" type="ORF">RISW2_13625</name>
</gene>
<dbReference type="EMBL" id="JAME01000032">
    <property type="protein sequence ID" value="ETX27462.1"/>
    <property type="molecule type" value="Genomic_DNA"/>
</dbReference>
<dbReference type="AlphaFoldDB" id="X7F3I1"/>
<protein>
    <submittedName>
        <fullName evidence="1">Uncharacterized protein</fullName>
    </submittedName>
</protein>
<name>X7F3I1_9RHOB</name>
<dbReference type="Proteomes" id="UP000023430">
    <property type="component" value="Unassembled WGS sequence"/>
</dbReference>
<evidence type="ECO:0000313" key="2">
    <source>
        <dbReference type="Proteomes" id="UP000023430"/>
    </source>
</evidence>
<keyword evidence="2" id="KW-1185">Reference proteome</keyword>
<evidence type="ECO:0000313" key="1">
    <source>
        <dbReference type="EMBL" id="ETX27462.1"/>
    </source>
</evidence>